<keyword evidence="11" id="KW-1185">Reference proteome</keyword>
<keyword evidence="4" id="KW-0227">DNA damage</keyword>
<keyword evidence="3" id="KW-0547">Nucleotide-binding</keyword>
<comment type="subcellular location">
    <subcellularLocation>
        <location evidence="1">Nucleus</location>
    </subcellularLocation>
</comment>
<feature type="domain" description="Checkpoint protein RAD24-like helical bundle" evidence="9">
    <location>
        <begin position="396"/>
        <end position="506"/>
    </location>
</feature>
<dbReference type="GO" id="GO:0005634">
    <property type="term" value="C:nucleus"/>
    <property type="evidence" value="ECO:0007669"/>
    <property type="project" value="UniProtKB-SubCell"/>
</dbReference>
<dbReference type="GO" id="GO:0003682">
    <property type="term" value="F:chromatin binding"/>
    <property type="evidence" value="ECO:0007669"/>
    <property type="project" value="TreeGrafter"/>
</dbReference>
<evidence type="ECO:0000313" key="11">
    <source>
        <dbReference type="Proteomes" id="UP000054018"/>
    </source>
</evidence>
<reference evidence="10 11" key="1">
    <citation type="submission" date="2014-04" db="EMBL/GenBank/DDBJ databases">
        <authorList>
            <consortium name="DOE Joint Genome Institute"/>
            <person name="Kuo A."/>
            <person name="Kohler A."/>
            <person name="Costa M.D."/>
            <person name="Nagy L.G."/>
            <person name="Floudas D."/>
            <person name="Copeland A."/>
            <person name="Barry K.W."/>
            <person name="Cichocki N."/>
            <person name="Veneault-Fourrey C."/>
            <person name="LaButti K."/>
            <person name="Lindquist E.A."/>
            <person name="Lipzen A."/>
            <person name="Lundell T."/>
            <person name="Morin E."/>
            <person name="Murat C."/>
            <person name="Sun H."/>
            <person name="Tunlid A."/>
            <person name="Henrissat B."/>
            <person name="Grigoriev I.V."/>
            <person name="Hibbett D.S."/>
            <person name="Martin F."/>
            <person name="Nordberg H.P."/>
            <person name="Cantor M.N."/>
            <person name="Hua S.X."/>
        </authorList>
    </citation>
    <scope>NUCLEOTIDE SEQUENCE [LARGE SCALE GENOMIC DNA]</scope>
    <source>
        <strain evidence="10 11">441</strain>
    </source>
</reference>
<dbReference type="GO" id="GO:0003689">
    <property type="term" value="F:DNA clamp loader activity"/>
    <property type="evidence" value="ECO:0007669"/>
    <property type="project" value="TreeGrafter"/>
</dbReference>
<evidence type="ECO:0000256" key="2">
    <source>
        <dbReference type="ARBA" id="ARBA00006168"/>
    </source>
</evidence>
<evidence type="ECO:0000256" key="4">
    <source>
        <dbReference type="ARBA" id="ARBA00022763"/>
    </source>
</evidence>
<keyword evidence="7" id="KW-0131">Cell cycle</keyword>
<evidence type="ECO:0000256" key="3">
    <source>
        <dbReference type="ARBA" id="ARBA00022741"/>
    </source>
</evidence>
<feature type="compositionally biased region" description="Basic and acidic residues" evidence="8">
    <location>
        <begin position="45"/>
        <end position="54"/>
    </location>
</feature>
<dbReference type="OrthoDB" id="10265971at2759"/>
<comment type="similarity">
    <text evidence="2">Belongs to the rad17/RAD24 family.</text>
</comment>
<name>A0A0C9ZV22_9AGAM</name>
<reference evidence="11" key="2">
    <citation type="submission" date="2015-01" db="EMBL/GenBank/DDBJ databases">
        <title>Evolutionary Origins and Diversification of the Mycorrhizal Mutualists.</title>
        <authorList>
            <consortium name="DOE Joint Genome Institute"/>
            <consortium name="Mycorrhizal Genomics Consortium"/>
            <person name="Kohler A."/>
            <person name="Kuo A."/>
            <person name="Nagy L.G."/>
            <person name="Floudas D."/>
            <person name="Copeland A."/>
            <person name="Barry K.W."/>
            <person name="Cichocki N."/>
            <person name="Veneault-Fourrey C."/>
            <person name="LaButti K."/>
            <person name="Lindquist E.A."/>
            <person name="Lipzen A."/>
            <person name="Lundell T."/>
            <person name="Morin E."/>
            <person name="Murat C."/>
            <person name="Riley R."/>
            <person name="Ohm R."/>
            <person name="Sun H."/>
            <person name="Tunlid A."/>
            <person name="Henrissat B."/>
            <person name="Grigoriev I.V."/>
            <person name="Hibbett D.S."/>
            <person name="Martin F."/>
        </authorList>
    </citation>
    <scope>NUCLEOTIDE SEQUENCE [LARGE SCALE GENOMIC DNA]</scope>
    <source>
        <strain evidence="11">441</strain>
    </source>
</reference>
<dbReference type="HOGENOM" id="CLU_018598_1_0_1"/>
<dbReference type="GO" id="GO:0005524">
    <property type="term" value="F:ATP binding"/>
    <property type="evidence" value="ECO:0007669"/>
    <property type="project" value="UniProtKB-KW"/>
</dbReference>
<dbReference type="GO" id="GO:0033314">
    <property type="term" value="P:mitotic DNA replication checkpoint signaling"/>
    <property type="evidence" value="ECO:0007669"/>
    <property type="project" value="TreeGrafter"/>
</dbReference>
<organism evidence="10 11">
    <name type="scientific">Pisolithus microcarpus 441</name>
    <dbReference type="NCBI Taxonomy" id="765257"/>
    <lineage>
        <taxon>Eukaryota</taxon>
        <taxon>Fungi</taxon>
        <taxon>Dikarya</taxon>
        <taxon>Basidiomycota</taxon>
        <taxon>Agaricomycotina</taxon>
        <taxon>Agaricomycetes</taxon>
        <taxon>Agaricomycetidae</taxon>
        <taxon>Boletales</taxon>
        <taxon>Sclerodermatineae</taxon>
        <taxon>Pisolithaceae</taxon>
        <taxon>Pisolithus</taxon>
    </lineage>
</organism>
<dbReference type="STRING" id="765257.A0A0C9ZV22"/>
<dbReference type="InterPro" id="IPR027417">
    <property type="entry name" value="P-loop_NTPase"/>
</dbReference>
<dbReference type="PANTHER" id="PTHR12172:SF0">
    <property type="entry name" value="CELL CYCLE CHECKPOINT PROTEIN RAD17"/>
    <property type="match status" value="1"/>
</dbReference>
<proteinExistence type="inferred from homology"/>
<dbReference type="Gene3D" id="3.40.50.300">
    <property type="entry name" value="P-loop containing nucleotide triphosphate hydrolases"/>
    <property type="match status" value="1"/>
</dbReference>
<dbReference type="AlphaFoldDB" id="A0A0C9ZV22"/>
<dbReference type="InterPro" id="IPR057927">
    <property type="entry name" value="RAD24-like_helical"/>
</dbReference>
<dbReference type="Pfam" id="PF25812">
    <property type="entry name" value="RAD24_helical"/>
    <property type="match status" value="1"/>
</dbReference>
<dbReference type="EMBL" id="KN833704">
    <property type="protein sequence ID" value="KIK26042.1"/>
    <property type="molecule type" value="Genomic_DNA"/>
</dbReference>
<evidence type="ECO:0000256" key="8">
    <source>
        <dbReference type="SAM" id="MobiDB-lite"/>
    </source>
</evidence>
<sequence>MSRKPSSSQNRSTTRQSSQKKPQTRIRTVKLDESSEPPTKKLRPHDKYEPTTEADLAVHKRKVEDVRRWLVEAFEGGPSRKLRKYRRILVLTGPAGTAKTTTLRVLSRELGFEILEWCNGMNDRNANKYVEDLDGYDYGNDLLSCPRRLPRPGVEAIFDKFQSFLTRAMSCSSIFNAGVPTASQLPLSLRASCSAPTQSSYSDNHAGCPQKRQVVLLEDLPNLLHAPTQARFKAVLESLCVTNSSSTPGPPVVIVISDAGLRAEQPDDESWDGGGSGRRWGRSEILDVRSVLGPELLASPYVTRIGFNPIAPTLMTKALQALLAKHFGSQVSGGKPPKEALDVIVETANGDIRSALMALQFACVSSLSGKSQTKNPRNRNGGKSAVAVLEAVTRREQSLVLFHLMGKILYNKRKRDPPISRISAREAAKERELDEKLADPPPLPRWLSHHERKASRVSVEAVVADSPIDSSLFGLYIHQNYTQFCDDIEQCEGVCDGLSWADWVGGNFNTPYAFPTMALSTLHALPTPVPRLGQKVCKPAWFDVRTKELEAWDAVGDVASWLAHVGINSLSGDSLGEDDIAPIGRWTHADIAMEMGGWLRAMGQSGSSVGGLALPSSHRLFSTLPWVSTLMTVGDAIGEHEDMEMHGAPEEDGDVRALHLSKDEEDDGKWWAEVDDIEDVD</sequence>
<dbReference type="Pfam" id="PF03215">
    <property type="entry name" value="Rad17"/>
    <property type="match status" value="1"/>
</dbReference>
<evidence type="ECO:0000313" key="10">
    <source>
        <dbReference type="EMBL" id="KIK26042.1"/>
    </source>
</evidence>
<dbReference type="Proteomes" id="UP000054018">
    <property type="component" value="Unassembled WGS sequence"/>
</dbReference>
<dbReference type="GO" id="GO:0000077">
    <property type="term" value="P:DNA damage checkpoint signaling"/>
    <property type="evidence" value="ECO:0007669"/>
    <property type="project" value="TreeGrafter"/>
</dbReference>
<dbReference type="PANTHER" id="PTHR12172">
    <property type="entry name" value="CELL CYCLE CHECKPOINT PROTEIN RAD17"/>
    <property type="match status" value="1"/>
</dbReference>
<evidence type="ECO:0000256" key="1">
    <source>
        <dbReference type="ARBA" id="ARBA00004123"/>
    </source>
</evidence>
<feature type="region of interest" description="Disordered" evidence="8">
    <location>
        <begin position="425"/>
        <end position="445"/>
    </location>
</feature>
<evidence type="ECO:0000256" key="6">
    <source>
        <dbReference type="ARBA" id="ARBA00023242"/>
    </source>
</evidence>
<dbReference type="GO" id="GO:0006281">
    <property type="term" value="P:DNA repair"/>
    <property type="evidence" value="ECO:0007669"/>
    <property type="project" value="InterPro"/>
</dbReference>
<evidence type="ECO:0000256" key="5">
    <source>
        <dbReference type="ARBA" id="ARBA00022840"/>
    </source>
</evidence>
<evidence type="ECO:0000259" key="9">
    <source>
        <dbReference type="Pfam" id="PF25812"/>
    </source>
</evidence>
<keyword evidence="5" id="KW-0067">ATP-binding</keyword>
<evidence type="ECO:0000256" key="7">
    <source>
        <dbReference type="ARBA" id="ARBA00023306"/>
    </source>
</evidence>
<dbReference type="SUPFAM" id="SSF52540">
    <property type="entry name" value="P-loop containing nucleoside triphosphate hydrolases"/>
    <property type="match status" value="1"/>
</dbReference>
<feature type="compositionally biased region" description="Low complexity" evidence="8">
    <location>
        <begin position="1"/>
        <end position="19"/>
    </location>
</feature>
<dbReference type="InterPro" id="IPR004582">
    <property type="entry name" value="Checkpoint_prot_Rad17_Rad24"/>
</dbReference>
<keyword evidence="6" id="KW-0539">Nucleus</keyword>
<feature type="compositionally biased region" description="Basic and acidic residues" evidence="8">
    <location>
        <begin position="425"/>
        <end position="438"/>
    </location>
</feature>
<protein>
    <submittedName>
        <fullName evidence="10">Unplaced genomic scaffold scaffold_20, whole genome shotgun sequence</fullName>
    </submittedName>
</protein>
<gene>
    <name evidence="10" type="ORF">PISMIDRAFT_640199</name>
</gene>
<feature type="region of interest" description="Disordered" evidence="8">
    <location>
        <begin position="1"/>
        <end position="54"/>
    </location>
</feature>
<accession>A0A0C9ZV22</accession>